<dbReference type="Gene3D" id="1.10.1760.20">
    <property type="match status" value="1"/>
</dbReference>
<name>A0A7V7QP01_9FIRM</name>
<feature type="transmembrane region" description="Helical" evidence="3">
    <location>
        <begin position="138"/>
        <end position="171"/>
    </location>
</feature>
<dbReference type="RefSeq" id="WP_151140505.1">
    <property type="nucleotide sequence ID" value="NZ_WAGX01000002.1"/>
</dbReference>
<keyword evidence="3" id="KW-0472">Membrane</keyword>
<evidence type="ECO:0000256" key="1">
    <source>
        <dbReference type="ARBA" id="ARBA00022692"/>
    </source>
</evidence>
<keyword evidence="1 3" id="KW-0812">Transmembrane</keyword>
<dbReference type="InterPro" id="IPR009825">
    <property type="entry name" value="ECF_substrate-spec-like"/>
</dbReference>
<feature type="transmembrane region" description="Helical" evidence="3">
    <location>
        <begin position="68"/>
        <end position="93"/>
    </location>
</feature>
<keyword evidence="2 3" id="KW-1133">Transmembrane helix</keyword>
<dbReference type="AlphaFoldDB" id="A0A7V7QP01"/>
<gene>
    <name evidence="4" type="ORF">F7O84_00190</name>
</gene>
<reference evidence="4 5" key="2">
    <citation type="submission" date="2020-02" db="EMBL/GenBank/DDBJ databases">
        <title>Candidatus Galacturonibacter soehngenii shows hetero-acetogenic catabolism of galacturonic acid but lacks a canonical carbon monoxide dehydrogenase/acetyl-CoA synthase complex.</title>
        <authorList>
            <person name="Diender M."/>
            <person name="Stouten G.R."/>
            <person name="Petersen J.F."/>
            <person name="Nielsen P.H."/>
            <person name="Dueholm M.S."/>
            <person name="Pronk J.T."/>
            <person name="Van Loosdrecht M.C.M."/>
        </authorList>
    </citation>
    <scope>NUCLEOTIDE SEQUENCE [LARGE SCALE GENOMIC DNA]</scope>
    <source>
        <strain evidence="4">GalUA</strain>
    </source>
</reference>
<organism evidence="4 5">
    <name type="scientific">Candidatus Galacturonatibacter soehngenii</name>
    <dbReference type="NCBI Taxonomy" id="2307010"/>
    <lineage>
        <taxon>Bacteria</taxon>
        <taxon>Bacillati</taxon>
        <taxon>Bacillota</taxon>
        <taxon>Clostridia</taxon>
        <taxon>Lachnospirales</taxon>
        <taxon>Lachnospiraceae</taxon>
        <taxon>Candidatus Galacturonatibacter</taxon>
    </lineage>
</organism>
<evidence type="ECO:0000313" key="4">
    <source>
        <dbReference type="EMBL" id="KAB1440944.1"/>
    </source>
</evidence>
<evidence type="ECO:0000256" key="3">
    <source>
        <dbReference type="SAM" id="Phobius"/>
    </source>
</evidence>
<accession>A0A7V7QP01</accession>
<evidence type="ECO:0000313" key="5">
    <source>
        <dbReference type="Proteomes" id="UP000461768"/>
    </source>
</evidence>
<dbReference type="GO" id="GO:0016020">
    <property type="term" value="C:membrane"/>
    <property type="evidence" value="ECO:0007669"/>
    <property type="project" value="InterPro"/>
</dbReference>
<dbReference type="PANTHER" id="PTHR37815">
    <property type="entry name" value="UPF0397 PROTEIN BC_2624-RELATED"/>
    <property type="match status" value="1"/>
</dbReference>
<dbReference type="PANTHER" id="PTHR37815:SF3">
    <property type="entry name" value="UPF0397 PROTEIN SPR0429"/>
    <property type="match status" value="1"/>
</dbReference>
<protein>
    <submittedName>
        <fullName evidence="4">ECF transporter S component</fullName>
    </submittedName>
</protein>
<dbReference type="Pfam" id="PF07155">
    <property type="entry name" value="ECF-ribofla_trS"/>
    <property type="match status" value="1"/>
</dbReference>
<feature type="transmembrane region" description="Helical" evidence="3">
    <location>
        <begin position="33"/>
        <end position="56"/>
    </location>
</feature>
<dbReference type="Proteomes" id="UP000461768">
    <property type="component" value="Unassembled WGS sequence"/>
</dbReference>
<proteinExistence type="predicted"/>
<evidence type="ECO:0000256" key="2">
    <source>
        <dbReference type="ARBA" id="ARBA00022989"/>
    </source>
</evidence>
<dbReference type="OrthoDB" id="411368at2"/>
<reference evidence="4 5" key="1">
    <citation type="submission" date="2019-09" db="EMBL/GenBank/DDBJ databases">
        <authorList>
            <person name="Valk L.C."/>
        </authorList>
    </citation>
    <scope>NUCLEOTIDE SEQUENCE [LARGE SCALE GENOMIC DNA]</scope>
    <source>
        <strain evidence="4">GalUA</strain>
    </source>
</reference>
<feature type="transmembrane region" description="Helical" evidence="3">
    <location>
        <begin position="113"/>
        <end position="131"/>
    </location>
</feature>
<dbReference type="EMBL" id="WAGX01000002">
    <property type="protein sequence ID" value="KAB1440944.1"/>
    <property type="molecule type" value="Genomic_DNA"/>
</dbReference>
<comment type="caution">
    <text evidence="4">The sequence shown here is derived from an EMBL/GenBank/DDBJ whole genome shotgun (WGS) entry which is preliminary data.</text>
</comment>
<sequence>MNDKTKKLVIGALLCAFTTVATMVIKFPTPTFGYIHLGDGLVLLCGIVLGPIGGALSAGIGSMFADIFAGYASFAPATLIIKALTAALAGFIFHKANGALTKKTILSGIPSELLMVFGYFIYEVFLTLLAAQSNSASLFASAISASAVGIPFNLMQGIAGIIITLALLPILTKIHDIREWIFK</sequence>
<keyword evidence="5" id="KW-1185">Reference proteome</keyword>